<organism evidence="2 3">
    <name type="scientific">Gimesia chilikensis</name>
    <dbReference type="NCBI Taxonomy" id="2605989"/>
    <lineage>
        <taxon>Bacteria</taxon>
        <taxon>Pseudomonadati</taxon>
        <taxon>Planctomycetota</taxon>
        <taxon>Planctomycetia</taxon>
        <taxon>Planctomycetales</taxon>
        <taxon>Planctomycetaceae</taxon>
        <taxon>Gimesia</taxon>
    </lineage>
</organism>
<dbReference type="SUPFAM" id="SSF49478">
    <property type="entry name" value="Cna protein B-type domain"/>
    <property type="match status" value="1"/>
</dbReference>
<dbReference type="OrthoDB" id="285633at2"/>
<dbReference type="Gene3D" id="2.60.40.1120">
    <property type="entry name" value="Carboxypeptidase-like, regulatory domain"/>
    <property type="match status" value="1"/>
</dbReference>
<evidence type="ECO:0000256" key="1">
    <source>
        <dbReference type="SAM" id="SignalP"/>
    </source>
</evidence>
<name>A0A517PUI6_9PLAN</name>
<dbReference type="EMBL" id="CP036266">
    <property type="protein sequence ID" value="QDT23041.1"/>
    <property type="molecule type" value="Genomic_DNA"/>
</dbReference>
<dbReference type="RefSeq" id="WP_145189853.1">
    <property type="nucleotide sequence ID" value="NZ_CP036266.1"/>
</dbReference>
<dbReference type="AlphaFoldDB" id="A0A517PUI6"/>
<dbReference type="Proteomes" id="UP000320421">
    <property type="component" value="Chromosome"/>
</dbReference>
<evidence type="ECO:0000313" key="2">
    <source>
        <dbReference type="EMBL" id="QDT23041.1"/>
    </source>
</evidence>
<gene>
    <name evidence="2" type="ORF">HG66A1_48540</name>
</gene>
<feature type="signal peptide" evidence="1">
    <location>
        <begin position="1"/>
        <end position="22"/>
    </location>
</feature>
<proteinExistence type="predicted"/>
<keyword evidence="3" id="KW-1185">Reference proteome</keyword>
<keyword evidence="1" id="KW-0732">Signal</keyword>
<accession>A0A517PUI6</accession>
<dbReference type="PROSITE" id="PS51257">
    <property type="entry name" value="PROKAR_LIPOPROTEIN"/>
    <property type="match status" value="1"/>
</dbReference>
<sequence length="138" mass="14519" precursor="true">MIPFCRLTMTGSLLLTLLIAVGCGGKQEDLPETVAVSGMVTYKGAPVPEATIMLYPVEGRKPASGRTDADGKFTLTTFNKDDGALPGEHQVTVNAFQSTPEGVSMKSSIPIKYSNPSSSPLKVTVAEGDADLKLELSD</sequence>
<reference evidence="2 3" key="1">
    <citation type="submission" date="2019-02" db="EMBL/GenBank/DDBJ databases">
        <title>Deep-cultivation of Planctomycetes and their phenomic and genomic characterization uncovers novel biology.</title>
        <authorList>
            <person name="Wiegand S."/>
            <person name="Jogler M."/>
            <person name="Boedeker C."/>
            <person name="Pinto D."/>
            <person name="Vollmers J."/>
            <person name="Rivas-Marin E."/>
            <person name="Kohn T."/>
            <person name="Peeters S.H."/>
            <person name="Heuer A."/>
            <person name="Rast P."/>
            <person name="Oberbeckmann S."/>
            <person name="Bunk B."/>
            <person name="Jeske O."/>
            <person name="Meyerdierks A."/>
            <person name="Storesund J.E."/>
            <person name="Kallscheuer N."/>
            <person name="Luecker S."/>
            <person name="Lage O.M."/>
            <person name="Pohl T."/>
            <person name="Merkel B.J."/>
            <person name="Hornburger P."/>
            <person name="Mueller R.-W."/>
            <person name="Bruemmer F."/>
            <person name="Labrenz M."/>
            <person name="Spormann A.M."/>
            <person name="Op den Camp H."/>
            <person name="Overmann J."/>
            <person name="Amann R."/>
            <person name="Jetten M.S.M."/>
            <person name="Mascher T."/>
            <person name="Medema M.H."/>
            <person name="Devos D.P."/>
            <person name="Kaster A.-K."/>
            <person name="Ovreas L."/>
            <person name="Rohde M."/>
            <person name="Galperin M.Y."/>
            <person name="Jogler C."/>
        </authorList>
    </citation>
    <scope>NUCLEOTIDE SEQUENCE [LARGE SCALE GENOMIC DNA]</scope>
    <source>
        <strain evidence="2 3">HG66A1</strain>
    </source>
</reference>
<feature type="chain" id="PRO_5021943296" description="Carboxypeptidase regulatory-like domain-containing protein" evidence="1">
    <location>
        <begin position="23"/>
        <end position="138"/>
    </location>
</feature>
<evidence type="ECO:0008006" key="4">
    <source>
        <dbReference type="Google" id="ProtNLM"/>
    </source>
</evidence>
<protein>
    <recommendedName>
        <fullName evidence="4">Carboxypeptidase regulatory-like domain-containing protein</fullName>
    </recommendedName>
</protein>
<evidence type="ECO:0000313" key="3">
    <source>
        <dbReference type="Proteomes" id="UP000320421"/>
    </source>
</evidence>